<feature type="transmembrane region" description="Helical" evidence="1">
    <location>
        <begin position="582"/>
        <end position="602"/>
    </location>
</feature>
<evidence type="ECO:0000313" key="4">
    <source>
        <dbReference type="Proteomes" id="UP001053296"/>
    </source>
</evidence>
<dbReference type="RefSeq" id="WP_229590722.1">
    <property type="nucleotide sequence ID" value="NZ_AP024485.1"/>
</dbReference>
<feature type="transmembrane region" description="Helical" evidence="1">
    <location>
        <begin position="445"/>
        <end position="460"/>
    </location>
</feature>
<feature type="transmembrane region" description="Helical" evidence="1">
    <location>
        <begin position="380"/>
        <end position="399"/>
    </location>
</feature>
<dbReference type="InterPro" id="IPR010656">
    <property type="entry name" value="DctM"/>
</dbReference>
<organism evidence="3 4">
    <name type="scientific">Pseudodesulfovibrio sediminis</name>
    <dbReference type="NCBI Taxonomy" id="2810563"/>
    <lineage>
        <taxon>Bacteria</taxon>
        <taxon>Pseudomonadati</taxon>
        <taxon>Thermodesulfobacteriota</taxon>
        <taxon>Desulfovibrionia</taxon>
        <taxon>Desulfovibrionales</taxon>
        <taxon>Desulfovibrionaceae</taxon>
    </lineage>
</organism>
<dbReference type="InterPro" id="IPR011853">
    <property type="entry name" value="TRAP_DctM-Dct_fused"/>
</dbReference>
<keyword evidence="4" id="KW-1185">Reference proteome</keyword>
<feature type="transmembrane region" description="Helical" evidence="1">
    <location>
        <begin position="552"/>
        <end position="576"/>
    </location>
</feature>
<keyword evidence="1" id="KW-0472">Membrane</keyword>
<dbReference type="PANTHER" id="PTHR43849:SF2">
    <property type="entry name" value="BLL3936 PROTEIN"/>
    <property type="match status" value="1"/>
</dbReference>
<feature type="transmembrane region" description="Helical" evidence="1">
    <location>
        <begin position="472"/>
        <end position="492"/>
    </location>
</feature>
<proteinExistence type="predicted"/>
<evidence type="ECO:0000313" key="3">
    <source>
        <dbReference type="EMBL" id="BCS88729.1"/>
    </source>
</evidence>
<feature type="transmembrane region" description="Helical" evidence="1">
    <location>
        <begin position="256"/>
        <end position="277"/>
    </location>
</feature>
<feature type="transmembrane region" description="Helical" evidence="1">
    <location>
        <begin position="121"/>
        <end position="144"/>
    </location>
</feature>
<feature type="transmembrane region" description="Helical" evidence="1">
    <location>
        <begin position="208"/>
        <end position="226"/>
    </location>
</feature>
<gene>
    <name evidence="3" type="ORF">PSDVSF_19710</name>
</gene>
<feature type="transmembrane region" description="Helical" evidence="1">
    <location>
        <begin position="677"/>
        <end position="696"/>
    </location>
</feature>
<accession>A0ABM9SEI0</accession>
<evidence type="ECO:0000259" key="2">
    <source>
        <dbReference type="Pfam" id="PF06808"/>
    </source>
</evidence>
<feature type="domain" description="TRAP C4-dicarboxylate transport system permease DctM subunit" evidence="2">
    <location>
        <begin position="197"/>
        <end position="458"/>
    </location>
</feature>
<dbReference type="EMBL" id="AP024485">
    <property type="protein sequence ID" value="BCS88729.1"/>
    <property type="molecule type" value="Genomic_DNA"/>
</dbReference>
<name>A0ABM9SEI0_9BACT</name>
<dbReference type="PANTHER" id="PTHR43849">
    <property type="entry name" value="BLL3936 PROTEIN"/>
    <property type="match status" value="1"/>
</dbReference>
<feature type="transmembrane region" description="Helical" evidence="1">
    <location>
        <begin position="156"/>
        <end position="174"/>
    </location>
</feature>
<feature type="domain" description="TRAP C4-dicarboxylate transport system permease DctM subunit" evidence="2">
    <location>
        <begin position="493"/>
        <end position="690"/>
    </location>
</feature>
<feature type="transmembrane region" description="Helical" evidence="1">
    <location>
        <begin position="343"/>
        <end position="368"/>
    </location>
</feature>
<feature type="transmembrane region" description="Helical" evidence="1">
    <location>
        <begin position="702"/>
        <end position="723"/>
    </location>
</feature>
<feature type="transmembrane region" description="Helical" evidence="1">
    <location>
        <begin position="504"/>
        <end position="523"/>
    </location>
</feature>
<keyword evidence="1" id="KW-0812">Transmembrane</keyword>
<keyword evidence="1" id="KW-1133">Transmembrane helix</keyword>
<dbReference type="NCBIfam" id="TIGR02123">
    <property type="entry name" value="TRAP_fused"/>
    <property type="match status" value="1"/>
</dbReference>
<evidence type="ECO:0000256" key="1">
    <source>
        <dbReference type="SAM" id="Phobius"/>
    </source>
</evidence>
<dbReference type="Proteomes" id="UP001053296">
    <property type="component" value="Chromosome"/>
</dbReference>
<sequence length="734" mass="80265">MYDKLNKIEQFLFDFLAVGMVLFYSWSAIFEPAATQFHRGIYVIITYVLVFLIYKARPRTTQFYDYLIIPLAIIPLAIMLAEFDFIYTTFGIEKMYTEITSSGWSSHFVALLGNSEELDEGVWLVPINTVAIYLWGGLTVATLVIQRLLKNGAGRIYDMLFILFSLLTVGYWILNFEAINYRTGIETFLDRWMAMVGVLIGVELARRVVGNVFVIIGLAMILFGVYGDQAPELIAHAGATFPELCTSIFYRSDGVFGIMANVLATYIILFVLFGSFLEKCGAQKFFIDFPLAAVGHKIGGPAKVSVIASGLFGSISGSAIANTVSTGAFTIPMMKKAGFKPHIAGGIEPAASIGGMFMPPIMGAGGFIMAEMTGLPYSHIMLVAIFPAFMYFFSVFVMVHYEAKKNQIVGERYKHSAMEIFKKEWLYTLPLILITFFMLTGYSPGYSAIVGLAACIGLSFKDKGHHIDPTLLCIMGLMVIFPWIIKGIGLVGGQEAAAAIKPYMSGRILLLYGLIVAAALFAYRRQTVSGLKDELGGFVDAARMGTINSLKIGATVGVIGIIIGVLTYSGLVLTFADIVIELAHGNLVMTILLIAFASLILGMGVPVTAAYLITAVVAVPALTHLGVNEVAAHMIVYWLSQDSNITPPVCIAAFAGATIAKANMWRTAFSAFKFAKFLYLAPFLFAYVPAFSLDAAPLEIVVWFSIIMACVFVYSWFMSGIWFGPLKRRLFSAA</sequence>
<dbReference type="Pfam" id="PF06808">
    <property type="entry name" value="DctM"/>
    <property type="match status" value="2"/>
</dbReference>
<protein>
    <recommendedName>
        <fullName evidence="2">TRAP C4-dicarboxylate transport system permease DctM subunit domain-containing protein</fullName>
    </recommendedName>
</protein>
<reference evidence="3" key="1">
    <citation type="journal article" date="2022" name="Arch. Microbiol.">
        <title>Pseudodesulfovibrio sediminis sp. nov., a mesophilic and neutrophilic sulfate-reducing bacterium isolated from sediment of a brackish lake.</title>
        <authorList>
            <person name="Takahashi A."/>
            <person name="Kojima H."/>
            <person name="Watanabe M."/>
            <person name="Fukui M."/>
        </authorList>
    </citation>
    <scope>NUCLEOTIDE SEQUENCE</scope>
    <source>
        <strain evidence="3">SF6</strain>
    </source>
</reference>
<feature type="transmembrane region" description="Helical" evidence="1">
    <location>
        <begin position="12"/>
        <end position="30"/>
    </location>
</feature>
<feature type="transmembrane region" description="Helical" evidence="1">
    <location>
        <begin position="66"/>
        <end position="87"/>
    </location>
</feature>
<feature type="transmembrane region" description="Helical" evidence="1">
    <location>
        <begin position="36"/>
        <end position="54"/>
    </location>
</feature>